<feature type="compositionally biased region" description="Acidic residues" evidence="1">
    <location>
        <begin position="506"/>
        <end position="521"/>
    </location>
</feature>
<name>A0AAD8XXX7_9STRA</name>
<dbReference type="SMART" id="SM00128">
    <property type="entry name" value="IPPc"/>
    <property type="match status" value="1"/>
</dbReference>
<reference evidence="3" key="1">
    <citation type="submission" date="2023-06" db="EMBL/GenBank/DDBJ databases">
        <title>Survivors Of The Sea: Transcriptome response of Skeletonema marinoi to long-term dormancy.</title>
        <authorList>
            <person name="Pinder M.I.M."/>
            <person name="Kourtchenko O."/>
            <person name="Robertson E.K."/>
            <person name="Larsson T."/>
            <person name="Maumus F."/>
            <person name="Osuna-Cruz C.M."/>
            <person name="Vancaester E."/>
            <person name="Stenow R."/>
            <person name="Vandepoele K."/>
            <person name="Ploug H."/>
            <person name="Bruchert V."/>
            <person name="Godhe A."/>
            <person name="Topel M."/>
        </authorList>
    </citation>
    <scope>NUCLEOTIDE SEQUENCE</scope>
    <source>
        <strain evidence="3">R05AC</strain>
    </source>
</reference>
<protein>
    <submittedName>
        <fullName evidence="3">Inositol polyphosphate 5-phosphatase</fullName>
        <ecNumber evidence="3">3.1.3.56</ecNumber>
    </submittedName>
</protein>
<feature type="region of interest" description="Disordered" evidence="1">
    <location>
        <begin position="1"/>
        <end position="26"/>
    </location>
</feature>
<comment type="caution">
    <text evidence="3">The sequence shown here is derived from an EMBL/GenBank/DDBJ whole genome shotgun (WGS) entry which is preliminary data.</text>
</comment>
<dbReference type="SUPFAM" id="SSF56219">
    <property type="entry name" value="DNase I-like"/>
    <property type="match status" value="1"/>
</dbReference>
<dbReference type="GO" id="GO:0004439">
    <property type="term" value="F:phosphatidylinositol-4,5-bisphosphate 5-phosphatase activity"/>
    <property type="evidence" value="ECO:0007669"/>
    <property type="project" value="TreeGrafter"/>
</dbReference>
<keyword evidence="4" id="KW-1185">Reference proteome</keyword>
<proteinExistence type="predicted"/>
<feature type="region of interest" description="Disordered" evidence="1">
    <location>
        <begin position="92"/>
        <end position="111"/>
    </location>
</feature>
<dbReference type="EC" id="3.1.3.56" evidence="3"/>
<feature type="region of interest" description="Disordered" evidence="1">
    <location>
        <begin position="499"/>
        <end position="521"/>
    </location>
</feature>
<dbReference type="Pfam" id="PF22669">
    <property type="entry name" value="Exo_endo_phos2"/>
    <property type="match status" value="1"/>
</dbReference>
<dbReference type="PANTHER" id="PTHR11200:SF275">
    <property type="entry name" value="LD06095P"/>
    <property type="match status" value="1"/>
</dbReference>
<dbReference type="InterPro" id="IPR046985">
    <property type="entry name" value="IP5"/>
</dbReference>
<dbReference type="GO" id="GO:0004445">
    <property type="term" value="F:inositol-polyphosphate 5-phosphatase activity"/>
    <property type="evidence" value="ECO:0007669"/>
    <property type="project" value="UniProtKB-EC"/>
</dbReference>
<evidence type="ECO:0000256" key="1">
    <source>
        <dbReference type="SAM" id="MobiDB-lite"/>
    </source>
</evidence>
<dbReference type="InterPro" id="IPR036691">
    <property type="entry name" value="Endo/exonu/phosph_ase_sf"/>
</dbReference>
<dbReference type="Proteomes" id="UP001224775">
    <property type="component" value="Unassembled WGS sequence"/>
</dbReference>
<sequence>MSSAASNNICSASPPPSTMQDNGTPISDEIKSQIHQAFVNDQFSADCEGNQKRPFIRTGVKPAIGQRIELTIFLQDHIRRLPFRLSGEVISVGPPPDWHPSSSKEDAGPGKGSMCCADAVRFHETGEQVENVEPSEAWVEAWERMPHLKKQYYIDYFLKSHGALHGQTMVCEARLNFDYDMRRSTEDGPWGDFIPFDARDVWRFEVLFDDRYEVNMWWADVHSFVNMGKEHRPRCWPWGKGDILPFKRKASDMPITGHGPNGEISVLLETLNSIESTSPSTFMITSSGRQSIPTPFLIKSWPKPLSDECISSKLIDLPTSHEEIKSQVETSGDILIRVVTWNQQAKEPTDPEYLAKLLFPHKYHLCVVGTQECENSFAKSIIMPSKPKWERCLEGALGSDYEVLRSHSLQASHISIVFAHKAITHLISDIRSIAVATGLGDKLGNKGGIAISFTVAESSFCFVNAHLAAHQHATIRRTNEFRRISNHIVARLLQQNRNSEVSEGSSSDDELTASCDQDEDVLSESNLPQYSSDDLRTDSGPQLNPLIDVFDKVFWFGDLNFRVYGTREVVDGMLESHMHDALLCNDQLTMLMRFNRVFSGFSEGPLNFFPTYKFDHDSDHYDSSQRRRVPSWTDRILYKKDANTQVLSYCSQPEIKISDHRPVYATFRSRIQYDIEKTNETTTSWKKRIEREIKSEVCCIS</sequence>
<evidence type="ECO:0000313" key="4">
    <source>
        <dbReference type="Proteomes" id="UP001224775"/>
    </source>
</evidence>
<gene>
    <name evidence="3" type="ORF">QTG54_013945</name>
</gene>
<dbReference type="Gene3D" id="3.60.10.10">
    <property type="entry name" value="Endonuclease/exonuclease/phosphatase"/>
    <property type="match status" value="1"/>
</dbReference>
<evidence type="ECO:0000259" key="2">
    <source>
        <dbReference type="SMART" id="SM00128"/>
    </source>
</evidence>
<organism evidence="3 4">
    <name type="scientific">Skeletonema marinoi</name>
    <dbReference type="NCBI Taxonomy" id="267567"/>
    <lineage>
        <taxon>Eukaryota</taxon>
        <taxon>Sar</taxon>
        <taxon>Stramenopiles</taxon>
        <taxon>Ochrophyta</taxon>
        <taxon>Bacillariophyta</taxon>
        <taxon>Coscinodiscophyceae</taxon>
        <taxon>Thalassiosirophycidae</taxon>
        <taxon>Thalassiosirales</taxon>
        <taxon>Skeletonemataceae</taxon>
        <taxon>Skeletonema</taxon>
        <taxon>Skeletonema marinoi-dohrnii complex</taxon>
    </lineage>
</organism>
<dbReference type="InterPro" id="IPR000300">
    <property type="entry name" value="IPPc"/>
</dbReference>
<dbReference type="PANTHER" id="PTHR11200">
    <property type="entry name" value="INOSITOL 5-PHOSPHATASE"/>
    <property type="match status" value="1"/>
</dbReference>
<evidence type="ECO:0000313" key="3">
    <source>
        <dbReference type="EMBL" id="KAK1735331.1"/>
    </source>
</evidence>
<dbReference type="AlphaFoldDB" id="A0AAD8XXX7"/>
<dbReference type="EMBL" id="JATAAI010000034">
    <property type="protein sequence ID" value="KAK1735331.1"/>
    <property type="molecule type" value="Genomic_DNA"/>
</dbReference>
<feature type="compositionally biased region" description="Low complexity" evidence="1">
    <location>
        <begin position="1"/>
        <end position="12"/>
    </location>
</feature>
<accession>A0AAD8XXX7</accession>
<dbReference type="GO" id="GO:0046856">
    <property type="term" value="P:phosphatidylinositol dephosphorylation"/>
    <property type="evidence" value="ECO:0007669"/>
    <property type="project" value="InterPro"/>
</dbReference>
<keyword evidence="3" id="KW-0378">Hydrolase</keyword>
<feature type="domain" description="Inositol polyphosphate-related phosphatase" evidence="2">
    <location>
        <begin position="332"/>
        <end position="676"/>
    </location>
</feature>